<feature type="compositionally biased region" description="Gly residues" evidence="1">
    <location>
        <begin position="157"/>
        <end position="176"/>
    </location>
</feature>
<dbReference type="Gene3D" id="2.60.200.30">
    <property type="entry name" value="Probable inorganic polyphosphate/atp-NAD kinase, domain 2"/>
    <property type="match status" value="1"/>
</dbReference>
<dbReference type="RefSeq" id="WP_344102347.1">
    <property type="nucleotide sequence ID" value="NZ_BAAANL010000004.1"/>
</dbReference>
<keyword evidence="2" id="KW-0418">Kinase</keyword>
<proteinExistence type="predicted"/>
<sequence length="334" mass="35250">MSLRHRAVLVHRRTELEELLDRHATRGQAEFFLRTRGRTLAEVQERHDAVAAARRTVAQGVPADWALADVERSDLDRFLFAPEDVVVVVGQDGLVANVAKYLAGQAVIGVDPEPGRNAGVLVRHRPEEAARLLAAAAVPGRPAAGGRPAPGGDRSRTGGGADRGRVRGGGHGGTGTPSGTLAYDELTMVRARLDDGQEVHALNEVFVGHASHQSARYVLTTGGRGEAQSSSGVIVGTGTGATGWCASLAHDRGGRTLPGPTQPALAWFVREAWPSPTTGATLTDGVLGPGDEIVLTVRSDQLVVFGDGVEDDHLEAGWGQDLRITLADRRLRLV</sequence>
<gene>
    <name evidence="2" type="ORF">GCM10009751_20650</name>
</gene>
<keyword evidence="2" id="KW-0808">Transferase</keyword>
<dbReference type="EMBL" id="BAAANL010000004">
    <property type="protein sequence ID" value="GAA1862747.1"/>
    <property type="molecule type" value="Genomic_DNA"/>
</dbReference>
<comment type="caution">
    <text evidence="2">The sequence shown here is derived from an EMBL/GenBank/DDBJ whole genome shotgun (WGS) entry which is preliminary data.</text>
</comment>
<keyword evidence="3" id="KW-1185">Reference proteome</keyword>
<dbReference type="InterPro" id="IPR017437">
    <property type="entry name" value="ATP-NAD_kinase_PpnK-typ_C"/>
</dbReference>
<name>A0ABN2NFH6_9MICO</name>
<evidence type="ECO:0000313" key="3">
    <source>
        <dbReference type="Proteomes" id="UP001501094"/>
    </source>
</evidence>
<accession>A0ABN2NFH6</accession>
<dbReference type="Proteomes" id="UP001501094">
    <property type="component" value="Unassembled WGS sequence"/>
</dbReference>
<dbReference type="GO" id="GO:0016301">
    <property type="term" value="F:kinase activity"/>
    <property type="evidence" value="ECO:0007669"/>
    <property type="project" value="UniProtKB-KW"/>
</dbReference>
<reference evidence="2 3" key="1">
    <citation type="journal article" date="2019" name="Int. J. Syst. Evol. Microbiol.">
        <title>The Global Catalogue of Microorganisms (GCM) 10K type strain sequencing project: providing services to taxonomists for standard genome sequencing and annotation.</title>
        <authorList>
            <consortium name="The Broad Institute Genomics Platform"/>
            <consortium name="The Broad Institute Genome Sequencing Center for Infectious Disease"/>
            <person name="Wu L."/>
            <person name="Ma J."/>
        </authorList>
    </citation>
    <scope>NUCLEOTIDE SEQUENCE [LARGE SCALE GENOMIC DNA]</scope>
    <source>
        <strain evidence="2 3">JCM 14326</strain>
    </source>
</reference>
<evidence type="ECO:0000256" key="1">
    <source>
        <dbReference type="SAM" id="MobiDB-lite"/>
    </source>
</evidence>
<evidence type="ECO:0000313" key="2">
    <source>
        <dbReference type="EMBL" id="GAA1862747.1"/>
    </source>
</evidence>
<organism evidence="2 3">
    <name type="scientific">Myceligenerans crystallogenes</name>
    <dbReference type="NCBI Taxonomy" id="316335"/>
    <lineage>
        <taxon>Bacteria</taxon>
        <taxon>Bacillati</taxon>
        <taxon>Actinomycetota</taxon>
        <taxon>Actinomycetes</taxon>
        <taxon>Micrococcales</taxon>
        <taxon>Promicromonosporaceae</taxon>
        <taxon>Myceligenerans</taxon>
    </lineage>
</organism>
<feature type="region of interest" description="Disordered" evidence="1">
    <location>
        <begin position="136"/>
        <end position="181"/>
    </location>
</feature>
<dbReference type="SUPFAM" id="SSF111331">
    <property type="entry name" value="NAD kinase/diacylglycerol kinase-like"/>
    <property type="match status" value="1"/>
</dbReference>
<protein>
    <submittedName>
        <fullName evidence="2">NAD(+)/NADH kinase</fullName>
    </submittedName>
</protein>
<dbReference type="InterPro" id="IPR016064">
    <property type="entry name" value="NAD/diacylglycerol_kinase_sf"/>
</dbReference>
<feature type="compositionally biased region" description="Low complexity" evidence="1">
    <location>
        <begin position="136"/>
        <end position="152"/>
    </location>
</feature>